<keyword evidence="4 5" id="KW-0378">Hydrolase</keyword>
<reference evidence="7 8" key="1">
    <citation type="submission" date="2019-03" db="EMBL/GenBank/DDBJ databases">
        <title>Genomic Encyclopedia of Type Strains, Phase IV (KMG-IV): sequencing the most valuable type-strain genomes for metagenomic binning, comparative biology and taxonomic classification.</title>
        <authorList>
            <person name="Goeker M."/>
        </authorList>
    </citation>
    <scope>NUCLEOTIDE SEQUENCE [LARGE SCALE GENOMIC DNA]</scope>
    <source>
        <strain evidence="7 8">DSM 25903</strain>
    </source>
</reference>
<keyword evidence="8" id="KW-1185">Reference proteome</keyword>
<dbReference type="RefSeq" id="WP_133774469.1">
    <property type="nucleotide sequence ID" value="NZ_SNZR01000017.1"/>
</dbReference>
<dbReference type="GO" id="GO:0000287">
    <property type="term" value="F:magnesium ion binding"/>
    <property type="evidence" value="ECO:0007669"/>
    <property type="project" value="UniProtKB-UniRule"/>
</dbReference>
<comment type="caution">
    <text evidence="7">The sequence shown here is derived from an EMBL/GenBank/DDBJ whole genome shotgun (WGS) entry which is preliminary data.</text>
</comment>
<dbReference type="InterPro" id="IPR022907">
    <property type="entry name" value="VapC_family"/>
</dbReference>
<dbReference type="AlphaFoldDB" id="A0A4R7BJS3"/>
<gene>
    <name evidence="5" type="primary">vapC</name>
    <name evidence="7" type="ORF">EV668_4573</name>
</gene>
<comment type="similarity">
    <text evidence="5">Belongs to the PINc/VapC protein family.</text>
</comment>
<accession>A0A4R7BJS3</accession>
<comment type="function">
    <text evidence="5">Toxic component of a toxin-antitoxin (TA) system. An RNase.</text>
</comment>
<dbReference type="Proteomes" id="UP000295122">
    <property type="component" value="Unassembled WGS sequence"/>
</dbReference>
<evidence type="ECO:0000256" key="4">
    <source>
        <dbReference type="ARBA" id="ARBA00022801"/>
    </source>
</evidence>
<sequence>MKSDCVLDTNILIYAAAGRADEPHKFQIAQRLVAEQNFGLSGQILAEFYTVMLRRTLVPPTQGEIDSWIELLCHYPVAAIDESLVRAAIALSQRWRISYWDAAILAAAERLAAPILYTEDLGHGQTYGSVRVVNPFRSN</sequence>
<dbReference type="EC" id="3.1.-.-" evidence="5"/>
<keyword evidence="1 5" id="KW-1277">Toxin-antitoxin system</keyword>
<evidence type="ECO:0000259" key="6">
    <source>
        <dbReference type="Pfam" id="PF01850"/>
    </source>
</evidence>
<dbReference type="CDD" id="cd18692">
    <property type="entry name" value="PIN_VapC-like"/>
    <property type="match status" value="1"/>
</dbReference>
<dbReference type="GO" id="GO:0016787">
    <property type="term" value="F:hydrolase activity"/>
    <property type="evidence" value="ECO:0007669"/>
    <property type="project" value="UniProtKB-KW"/>
</dbReference>
<dbReference type="Gene3D" id="3.40.50.1010">
    <property type="entry name" value="5'-nuclease"/>
    <property type="match status" value="1"/>
</dbReference>
<organism evidence="7 8">
    <name type="scientific">Enterovirga rhinocerotis</name>
    <dbReference type="NCBI Taxonomy" id="1339210"/>
    <lineage>
        <taxon>Bacteria</taxon>
        <taxon>Pseudomonadati</taxon>
        <taxon>Pseudomonadota</taxon>
        <taxon>Alphaproteobacteria</taxon>
        <taxon>Hyphomicrobiales</taxon>
        <taxon>Methylobacteriaceae</taxon>
        <taxon>Enterovirga</taxon>
    </lineage>
</organism>
<comment type="cofactor">
    <cofactor evidence="5">
        <name>Mg(2+)</name>
        <dbReference type="ChEBI" id="CHEBI:18420"/>
    </cofactor>
</comment>
<dbReference type="HAMAP" id="MF_00265">
    <property type="entry name" value="VapC_Nob1"/>
    <property type="match status" value="1"/>
</dbReference>
<evidence type="ECO:0000313" key="7">
    <source>
        <dbReference type="EMBL" id="TDR85451.1"/>
    </source>
</evidence>
<dbReference type="InterPro" id="IPR002716">
    <property type="entry name" value="PIN_dom"/>
</dbReference>
<feature type="binding site" evidence="5">
    <location>
        <position position="8"/>
    </location>
    <ligand>
        <name>Mg(2+)</name>
        <dbReference type="ChEBI" id="CHEBI:18420"/>
    </ligand>
</feature>
<evidence type="ECO:0000256" key="1">
    <source>
        <dbReference type="ARBA" id="ARBA00022649"/>
    </source>
</evidence>
<evidence type="ECO:0000256" key="5">
    <source>
        <dbReference type="HAMAP-Rule" id="MF_00265"/>
    </source>
</evidence>
<dbReference type="Pfam" id="PF01850">
    <property type="entry name" value="PIN"/>
    <property type="match status" value="1"/>
</dbReference>
<keyword evidence="3 5" id="KW-0479">Metal-binding</keyword>
<name>A0A4R7BJS3_9HYPH</name>
<evidence type="ECO:0000313" key="8">
    <source>
        <dbReference type="Proteomes" id="UP000295122"/>
    </source>
</evidence>
<dbReference type="OrthoDB" id="163436at2"/>
<feature type="domain" description="PIN" evidence="6">
    <location>
        <begin position="6"/>
        <end position="122"/>
    </location>
</feature>
<keyword evidence="5" id="KW-0460">Magnesium</keyword>
<keyword evidence="2 5" id="KW-0540">Nuclease</keyword>
<dbReference type="InterPro" id="IPR029060">
    <property type="entry name" value="PIN-like_dom_sf"/>
</dbReference>
<evidence type="ECO:0000256" key="3">
    <source>
        <dbReference type="ARBA" id="ARBA00022723"/>
    </source>
</evidence>
<dbReference type="GO" id="GO:0004540">
    <property type="term" value="F:RNA nuclease activity"/>
    <property type="evidence" value="ECO:0007669"/>
    <property type="project" value="InterPro"/>
</dbReference>
<feature type="binding site" evidence="5">
    <location>
        <position position="101"/>
    </location>
    <ligand>
        <name>Mg(2+)</name>
        <dbReference type="ChEBI" id="CHEBI:18420"/>
    </ligand>
</feature>
<evidence type="ECO:0000256" key="2">
    <source>
        <dbReference type="ARBA" id="ARBA00022722"/>
    </source>
</evidence>
<dbReference type="SUPFAM" id="SSF88723">
    <property type="entry name" value="PIN domain-like"/>
    <property type="match status" value="1"/>
</dbReference>
<dbReference type="GO" id="GO:0090729">
    <property type="term" value="F:toxin activity"/>
    <property type="evidence" value="ECO:0007669"/>
    <property type="project" value="UniProtKB-KW"/>
</dbReference>
<protein>
    <recommendedName>
        <fullName evidence="5">Ribonuclease VapC</fullName>
        <shortName evidence="5">RNase VapC</shortName>
        <ecNumber evidence="5">3.1.-.-</ecNumber>
    </recommendedName>
    <alternativeName>
        <fullName evidence="5">Toxin VapC</fullName>
    </alternativeName>
</protein>
<dbReference type="EMBL" id="SNZR01000017">
    <property type="protein sequence ID" value="TDR85451.1"/>
    <property type="molecule type" value="Genomic_DNA"/>
</dbReference>
<proteinExistence type="inferred from homology"/>
<keyword evidence="5" id="KW-0800">Toxin</keyword>